<dbReference type="Proteomes" id="UP000663891">
    <property type="component" value="Unassembled WGS sequence"/>
</dbReference>
<feature type="binding site" evidence="1">
    <location>
        <position position="46"/>
    </location>
    <ligand>
        <name>Mg(2+)</name>
        <dbReference type="ChEBI" id="CHEBI:18420"/>
        <label>1</label>
    </ligand>
</feature>
<dbReference type="Pfam" id="PF03747">
    <property type="entry name" value="ADP_ribosyl_GH"/>
    <property type="match status" value="1"/>
</dbReference>
<sequence length="728" mass="79974">MQGLAMGDALGAPVEYRPHHFLEKNPVQDLHSGGTWGLIKGEFTDDTSMALCLANSLVARRDFIPYDQLVRYKWWFRHGYMSSIGKCFDIGTTTKQALIEFEHRQQSFMNTYDIRSDEIDLVSSPELLKNFNVDCSESDVAGNGALMRLAPVPLFFYRYPEYAVEFSGVSGRTTHGDQIAYDACRYYGALIVAALQGSSFEDLLDDNFYIKHQPWFNNEPLHAEIIKITRGSYKKYGGYKEGIRGKGYIVQSLEAALWAFWSNKGSFENGALAAVNLGDDTDTTAAIYGQLAGAYYGYRNLPDKWMQHMYGQEFIYCLSLWIVYEGQRWSPDTSETLSVLSTQSQSSSIPSSSSTDKQNYNESTSRSQFISQESIGTSSQTISKSEVSQSTISSTISVKQSNRQIGAPSRSTQLNNASASFKTQQQTSGSRIVSQEPSGTSSQTRPESEASQSTIDSMTTPIQSNKQISTPLGSTQLDNARASYKTQQAGNRNSPHHSSTSPKDYDTPMPSNSIHFDNGSTSSKTQQARNRNSSHHSMTLYKDYDTSMSSNPTQFSNKTSQALPSTCPVPIPENQTLANFTFTGQVANVYNNYTLTVTAISSPRTTLVFAVASIHNTGWFLDNVSVREVGGSNDTELVTNGDFSGNLTGWTLLCSMNCSGPATRGVSSVILTGCPSGSIAPCYYAECDMPTYVYLMQSLATTIGTIYNLSFSIAPASTTSNDLIVFIA</sequence>
<evidence type="ECO:0008006" key="5">
    <source>
        <dbReference type="Google" id="ProtNLM"/>
    </source>
</evidence>
<feature type="compositionally biased region" description="Polar residues" evidence="2">
    <location>
        <begin position="356"/>
        <end position="382"/>
    </location>
</feature>
<reference evidence="3" key="1">
    <citation type="submission" date="2021-02" db="EMBL/GenBank/DDBJ databases">
        <authorList>
            <person name="Nowell W R."/>
        </authorList>
    </citation>
    <scope>NUCLEOTIDE SEQUENCE</scope>
</reference>
<evidence type="ECO:0000256" key="2">
    <source>
        <dbReference type="SAM" id="MobiDB-lite"/>
    </source>
</evidence>
<evidence type="ECO:0000256" key="1">
    <source>
        <dbReference type="PIRSR" id="PIRSR605502-1"/>
    </source>
</evidence>
<proteinExistence type="predicted"/>
<feature type="region of interest" description="Disordered" evidence="2">
    <location>
        <begin position="341"/>
        <end position="536"/>
    </location>
</feature>
<keyword evidence="1" id="KW-0479">Metal-binding</keyword>
<name>A0A815F2K3_9BILA</name>
<evidence type="ECO:0000313" key="4">
    <source>
        <dbReference type="Proteomes" id="UP000663891"/>
    </source>
</evidence>
<dbReference type="PANTHER" id="PTHR16222">
    <property type="entry name" value="ADP-RIBOSYLGLYCOHYDROLASE"/>
    <property type="match status" value="1"/>
</dbReference>
<dbReference type="InterPro" id="IPR036705">
    <property type="entry name" value="Ribosyl_crysJ1_sf"/>
</dbReference>
<protein>
    <recommendedName>
        <fullName evidence="5">ADP-ribosylglycohydrolase</fullName>
    </recommendedName>
</protein>
<keyword evidence="1" id="KW-0460">Magnesium</keyword>
<dbReference type="PANTHER" id="PTHR16222:SF12">
    <property type="entry name" value="ADP-RIBOSYLGLYCOHYDROLASE-RELATED"/>
    <property type="match status" value="1"/>
</dbReference>
<dbReference type="AlphaFoldDB" id="A0A815F2K3"/>
<dbReference type="InterPro" id="IPR050792">
    <property type="entry name" value="ADP-ribosylglycohydrolase"/>
</dbReference>
<dbReference type="OrthoDB" id="410104at2759"/>
<feature type="compositionally biased region" description="Polar residues" evidence="2">
    <location>
        <begin position="409"/>
        <end position="502"/>
    </location>
</feature>
<feature type="compositionally biased region" description="Polar residues" evidence="2">
    <location>
        <begin position="509"/>
        <end position="536"/>
    </location>
</feature>
<feature type="binding site" evidence="1">
    <location>
        <position position="283"/>
    </location>
    <ligand>
        <name>Mg(2+)</name>
        <dbReference type="ChEBI" id="CHEBI:18420"/>
        <label>1</label>
    </ligand>
</feature>
<organism evidence="3 4">
    <name type="scientific">Adineta steineri</name>
    <dbReference type="NCBI Taxonomy" id="433720"/>
    <lineage>
        <taxon>Eukaryota</taxon>
        <taxon>Metazoa</taxon>
        <taxon>Spiralia</taxon>
        <taxon>Gnathifera</taxon>
        <taxon>Rotifera</taxon>
        <taxon>Eurotatoria</taxon>
        <taxon>Bdelloidea</taxon>
        <taxon>Adinetida</taxon>
        <taxon>Adinetidae</taxon>
        <taxon>Adineta</taxon>
    </lineage>
</organism>
<gene>
    <name evidence="3" type="ORF">VCS650_LOCUS32275</name>
</gene>
<dbReference type="GO" id="GO:0046872">
    <property type="term" value="F:metal ion binding"/>
    <property type="evidence" value="ECO:0007669"/>
    <property type="project" value="UniProtKB-KW"/>
</dbReference>
<dbReference type="Gene3D" id="2.60.120.260">
    <property type="entry name" value="Galactose-binding domain-like"/>
    <property type="match status" value="1"/>
</dbReference>
<feature type="compositionally biased region" description="Low complexity" evidence="2">
    <location>
        <begin position="341"/>
        <end position="355"/>
    </location>
</feature>
<evidence type="ECO:0000313" key="3">
    <source>
        <dbReference type="EMBL" id="CAF1323467.1"/>
    </source>
</evidence>
<feature type="compositionally biased region" description="Low complexity" evidence="2">
    <location>
        <begin position="383"/>
        <end position="401"/>
    </location>
</feature>
<dbReference type="InterPro" id="IPR005502">
    <property type="entry name" value="Ribosyl_crysJ1"/>
</dbReference>
<dbReference type="Gene3D" id="1.10.4080.10">
    <property type="entry name" value="ADP-ribosylation/Crystallin J1"/>
    <property type="match status" value="1"/>
</dbReference>
<dbReference type="EMBL" id="CAJNON010000579">
    <property type="protein sequence ID" value="CAF1323467.1"/>
    <property type="molecule type" value="Genomic_DNA"/>
</dbReference>
<feature type="binding site" evidence="1">
    <location>
        <position position="280"/>
    </location>
    <ligand>
        <name>Mg(2+)</name>
        <dbReference type="ChEBI" id="CHEBI:18420"/>
        <label>1</label>
    </ligand>
</feature>
<feature type="binding site" evidence="1">
    <location>
        <position position="45"/>
    </location>
    <ligand>
        <name>Mg(2+)</name>
        <dbReference type="ChEBI" id="CHEBI:18420"/>
        <label>1</label>
    </ligand>
</feature>
<comment type="cofactor">
    <cofactor evidence="1">
        <name>Mg(2+)</name>
        <dbReference type="ChEBI" id="CHEBI:18420"/>
    </cofactor>
    <text evidence="1">Binds 2 magnesium ions per subunit.</text>
</comment>
<feature type="binding site" evidence="1">
    <location>
        <position position="282"/>
    </location>
    <ligand>
        <name>Mg(2+)</name>
        <dbReference type="ChEBI" id="CHEBI:18420"/>
        <label>1</label>
    </ligand>
</feature>
<comment type="caution">
    <text evidence="3">The sequence shown here is derived from an EMBL/GenBank/DDBJ whole genome shotgun (WGS) entry which is preliminary data.</text>
</comment>
<dbReference type="SUPFAM" id="SSF101478">
    <property type="entry name" value="ADP-ribosylglycohydrolase"/>
    <property type="match status" value="1"/>
</dbReference>
<feature type="binding site" evidence="1">
    <location>
        <position position="44"/>
    </location>
    <ligand>
        <name>Mg(2+)</name>
        <dbReference type="ChEBI" id="CHEBI:18420"/>
        <label>1</label>
    </ligand>
</feature>
<accession>A0A815F2K3</accession>